<name>A0A804LEB7_MAIZE</name>
<accession>A0A804LEB7</accession>
<sequence>MTTSPQAVRAKRSLEFGDTLGPLGAPRAHLRLLCRVRGGTAPARLVFDQIPRPDRFVYNTLIRGAARSDTPRDAVYIYKSCSMMSMASVLTNHWVVGGSSHRKAALAQRKGCFNWLADRPSCSKRSQ</sequence>
<reference evidence="1" key="3">
    <citation type="submission" date="2021-05" db="UniProtKB">
        <authorList>
            <consortium name="EnsemblPlants"/>
        </authorList>
    </citation>
    <scope>IDENTIFICATION</scope>
    <source>
        <strain evidence="1">cv. B73</strain>
    </source>
</reference>
<keyword evidence="2" id="KW-1185">Reference proteome</keyword>
<dbReference type="EnsemblPlants" id="Zm00001eb005290_T001">
    <property type="protein sequence ID" value="Zm00001eb005290_P001"/>
    <property type="gene ID" value="Zm00001eb005290"/>
</dbReference>
<dbReference type="Proteomes" id="UP000007305">
    <property type="component" value="Chromosome 1"/>
</dbReference>
<proteinExistence type="predicted"/>
<protein>
    <submittedName>
        <fullName evidence="1">Uncharacterized protein</fullName>
    </submittedName>
</protein>
<evidence type="ECO:0000313" key="1">
    <source>
        <dbReference type="EnsemblPlants" id="Zm00001eb005290_P001"/>
    </source>
</evidence>
<reference evidence="1" key="2">
    <citation type="submission" date="2019-07" db="EMBL/GenBank/DDBJ databases">
        <authorList>
            <person name="Seetharam A."/>
            <person name="Woodhouse M."/>
            <person name="Cannon E."/>
        </authorList>
    </citation>
    <scope>NUCLEOTIDE SEQUENCE [LARGE SCALE GENOMIC DNA]</scope>
    <source>
        <strain evidence="1">cv. B73</strain>
    </source>
</reference>
<dbReference type="InParanoid" id="A0A804LEB7"/>
<organism evidence="1 2">
    <name type="scientific">Zea mays</name>
    <name type="common">Maize</name>
    <dbReference type="NCBI Taxonomy" id="4577"/>
    <lineage>
        <taxon>Eukaryota</taxon>
        <taxon>Viridiplantae</taxon>
        <taxon>Streptophyta</taxon>
        <taxon>Embryophyta</taxon>
        <taxon>Tracheophyta</taxon>
        <taxon>Spermatophyta</taxon>
        <taxon>Magnoliopsida</taxon>
        <taxon>Liliopsida</taxon>
        <taxon>Poales</taxon>
        <taxon>Poaceae</taxon>
        <taxon>PACMAD clade</taxon>
        <taxon>Panicoideae</taxon>
        <taxon>Andropogonodae</taxon>
        <taxon>Andropogoneae</taxon>
        <taxon>Tripsacinae</taxon>
        <taxon>Zea</taxon>
    </lineage>
</organism>
<dbReference type="AlphaFoldDB" id="A0A804LEB7"/>
<reference evidence="2" key="1">
    <citation type="submission" date="2015-12" db="EMBL/GenBank/DDBJ databases">
        <title>Update maize B73 reference genome by single molecule sequencing technologies.</title>
        <authorList>
            <consortium name="Maize Genome Sequencing Project"/>
            <person name="Ware D."/>
        </authorList>
    </citation>
    <scope>NUCLEOTIDE SEQUENCE [LARGE SCALE GENOMIC DNA]</scope>
    <source>
        <strain evidence="2">cv. B73</strain>
    </source>
</reference>
<evidence type="ECO:0000313" key="2">
    <source>
        <dbReference type="Proteomes" id="UP000007305"/>
    </source>
</evidence>
<dbReference type="Gramene" id="Zm00001eb005290_T001">
    <property type="protein sequence ID" value="Zm00001eb005290_P001"/>
    <property type="gene ID" value="Zm00001eb005290"/>
</dbReference>